<evidence type="ECO:0000259" key="2">
    <source>
        <dbReference type="Pfam" id="PF00656"/>
    </source>
</evidence>
<dbReference type="GO" id="GO:0004197">
    <property type="term" value="F:cysteine-type endopeptidase activity"/>
    <property type="evidence" value="ECO:0007669"/>
    <property type="project" value="InterPro"/>
</dbReference>
<dbReference type="Pfam" id="PF24410">
    <property type="entry name" value="wHTH-HSP90_Na-assoc"/>
    <property type="match status" value="1"/>
</dbReference>
<dbReference type="InterPro" id="IPR056506">
    <property type="entry name" value="iHD-CE"/>
</dbReference>
<dbReference type="OrthoDB" id="9802640at2"/>
<dbReference type="RefSeq" id="WP_058851820.1">
    <property type="nucleotide sequence ID" value="NZ_LOCL01000062.1"/>
</dbReference>
<comment type="caution">
    <text evidence="5">The sequence shown here is derived from an EMBL/GenBank/DDBJ whole genome shotgun (WGS) entry which is preliminary data.</text>
</comment>
<dbReference type="Proteomes" id="UP000054804">
    <property type="component" value="Unassembled WGS sequence"/>
</dbReference>
<name>A0A0W7WUD5_9ACTN</name>
<dbReference type="SUPFAM" id="SSF52129">
    <property type="entry name" value="Caspase-like"/>
    <property type="match status" value="1"/>
</dbReference>
<evidence type="ECO:0000259" key="4">
    <source>
        <dbReference type="Pfam" id="PF24410"/>
    </source>
</evidence>
<evidence type="ECO:0000259" key="3">
    <source>
        <dbReference type="Pfam" id="PF24401"/>
    </source>
</evidence>
<dbReference type="GO" id="GO:0006508">
    <property type="term" value="P:proteolysis"/>
    <property type="evidence" value="ECO:0007669"/>
    <property type="project" value="InterPro"/>
</dbReference>
<dbReference type="InterPro" id="IPR036890">
    <property type="entry name" value="HATPase_C_sf"/>
</dbReference>
<organism evidence="5 6">
    <name type="scientific">Streptomyces silvensis</name>
    <dbReference type="NCBI Taxonomy" id="1765722"/>
    <lineage>
        <taxon>Bacteria</taxon>
        <taxon>Bacillati</taxon>
        <taxon>Actinomycetota</taxon>
        <taxon>Actinomycetes</taxon>
        <taxon>Kitasatosporales</taxon>
        <taxon>Streptomycetaceae</taxon>
        <taxon>Streptomyces</taxon>
    </lineage>
</organism>
<dbReference type="Pfam" id="PF00656">
    <property type="entry name" value="Peptidase_C14"/>
    <property type="match status" value="1"/>
</dbReference>
<proteinExistence type="predicted"/>
<dbReference type="SUPFAM" id="SSF55874">
    <property type="entry name" value="ATPase domain of HSP90 chaperone/DNA topoisomerase II/histidine kinase"/>
    <property type="match status" value="1"/>
</dbReference>
<gene>
    <name evidence="5" type="ORF">AT728_02230</name>
</gene>
<feature type="domain" description="wHTH-Hsp90 Na associated" evidence="4">
    <location>
        <begin position="1619"/>
        <end position="1668"/>
    </location>
</feature>
<dbReference type="Gene3D" id="3.30.565.10">
    <property type="entry name" value="Histidine kinase-like ATPase, C-terminal domain"/>
    <property type="match status" value="1"/>
</dbReference>
<accession>A0A0W7WUD5</accession>
<dbReference type="Pfam" id="PF24401">
    <property type="entry name" value="iHD-CE"/>
    <property type="match status" value="1"/>
</dbReference>
<dbReference type="InterPro" id="IPR020575">
    <property type="entry name" value="Hsp90_N"/>
</dbReference>
<feature type="domain" description="Peptidase C14 caspase" evidence="2">
    <location>
        <begin position="29"/>
        <end position="225"/>
    </location>
</feature>
<feature type="compositionally biased region" description="Basic and acidic residues" evidence="1">
    <location>
        <begin position="1140"/>
        <end position="1155"/>
    </location>
</feature>
<sequence>MAARTALLIGVGGTPDAAHRFDSLETPVAADLRAFGASLRAAGYEVRTVPGASRAEIITTVDEVARGVPEGGTLLIHFTGHGIRVGDTDHLVPADARAPHGDGTEWTQPYLDTLLPADISPYLTHCRAGTVLWLIDACRGEPADGMFGSSVLKGPPSGRFALMTACAAGQRSGYSASGSFFTLGLAEAFRPLTQARTVQEVFETARQHTVRAARLHGAAQQEPQVRYGTEREAQARSAVVCEGRRLLEAWRDAVSGTALWERVAEDDAESVPRLRECLGDLVETCAQVVHLAQERMPDPWTDDDFLVRVVRDRLPLLLGKTQTLSALEAAALIAAPLLHEAAWARRLSHARDIRPYTARHQKDGDAWRRHYEQVAEHHPHIKKKLTDCLLGDRPDEARDIALWLVHRWIAERFVTDEAAVPEVESAALAEALCPRPRARELSAALSHLAAGIALGPPAPDRARRQDLAFPVLGGARQGLRSDDLAGVLHLACLLALDVRVLPEVLAEHLAVRDAILPQDAVNAVRDADWQVADGGLHLDAACPHPALHATFAGIVEQADELTGTLRDTARGLPAPRAALLSGLPARVTDRGLRPAQDRGQRAYDVPLLRFQLAQTEVRDLLMGERIYDGEPDLALRELYQNAMDACRHRAMRHRYLESRGGHPAPWSGRIVLTEGEDERGRYVECRDNGVGMGLDRLRNTFTKAGRRFEQSRAFRQEQATWHRHDPALRLYPNSRFGIGVFSYFMLAEEMTVVTRPVGTDGIPARKALRVDIPGSANLFRIQEYDDSFAAEGDGLLEGGTRVRLYLRDTAGVRGVSPVATLGRLVRVSEFALRVRDAAGRQLDWEPGVLRLSSADDGSAEYVEAVPGVLWWVANQGAILCDGIATDKEPFGYVLDLTGPRAGTLSLNRKKLQSYDRSWEREQWARGAAALADWQGLDMAWLWRLERHNLAAARTVWERWRGRGVRVRDQDSWGGAALDLDSTGWFHWDDRVDRRRPHSSVEWDWPEAAAPWRTAVLGGGRPARQAPPVSAAGHPVPAPGWARVAQGDPPDWDTRINPDREPLDWRVTVALAEGAGMTVREVVRAARGLRIVHPLLRPPPVLRRSAAAGEDGDGLDWTPDRYDAQIVEGLLARGARNGWRRPGERKNENGYEHAPDDLGGLVRASRATRQPLGSLAERCARFAPFLSAPPPVAPAHHVDHVCDETDLALLYREGPLGWRPVRRPWDVVEAADKQQLSPLDVRERLARFGWLGWSAPDVDAVRRWAGVPWEIAVGLRTYCVPGRDGRLTLPWAATFALAAGWEVSLRKAEKELTRWADHLGLVHTRRHREKSAAGRVVPVPETASVLEAAHTAGLTLEDGLSARDLAFVRPRRVSWDDLALVVEQLREAGADVPATAGLLRAWEDLPMPSRYAFSGSDPSFEAADYPVLPTADVLFSASIDLRTPLATMWKTARREARRVRLDVPELPAALAGFRPGREEGRALLDWGDNDDPDDWFEPPRWTTLTAGRLVVYARGHRIGARAAYERLAPLGALGAPVPRLDPADVEKLPAGEPDTWDVVALGADHRVSAPGAPLCPLDLLSLAGRLGEPVAATWRRIVPYLPLEAAPPDLDPAAVPDELPRWQDLIVLSVHADGALPALSGTVTREQLRFAADAVGESEEWVADRIGRYAALFGLELPAAAPAAGP</sequence>
<dbReference type="EMBL" id="LOCL01000062">
    <property type="protein sequence ID" value="KUF14072.1"/>
    <property type="molecule type" value="Genomic_DNA"/>
</dbReference>
<evidence type="ECO:0000256" key="1">
    <source>
        <dbReference type="SAM" id="MobiDB-lite"/>
    </source>
</evidence>
<reference evidence="5 6" key="1">
    <citation type="submission" date="2015-12" db="EMBL/GenBank/DDBJ databases">
        <title>Draft genome sequence of Streptomyces silvensis ATCC 53525, a producer of novel hormone antagonists.</title>
        <authorList>
            <person name="Johnston C.W."/>
            <person name="Li Y."/>
            <person name="Magarvey N.A."/>
        </authorList>
    </citation>
    <scope>NUCLEOTIDE SEQUENCE [LARGE SCALE GENOMIC DNA]</scope>
    <source>
        <strain evidence="5 6">ATCC 53525</strain>
    </source>
</reference>
<feature type="region of interest" description="Disordered" evidence="1">
    <location>
        <begin position="1136"/>
        <end position="1157"/>
    </location>
</feature>
<dbReference type="InterPro" id="IPR029030">
    <property type="entry name" value="Caspase-like_dom_sf"/>
</dbReference>
<evidence type="ECO:0000313" key="6">
    <source>
        <dbReference type="Proteomes" id="UP000054804"/>
    </source>
</evidence>
<dbReference type="STRING" id="1765722.AT728_02230"/>
<evidence type="ECO:0000313" key="5">
    <source>
        <dbReference type="EMBL" id="KUF14072.1"/>
    </source>
</evidence>
<dbReference type="InterPro" id="IPR011600">
    <property type="entry name" value="Pept_C14_caspase"/>
</dbReference>
<protein>
    <recommendedName>
        <fullName evidence="7">Peptidase C14</fullName>
    </recommendedName>
</protein>
<dbReference type="InterPro" id="IPR056507">
    <property type="entry name" value="wHTH-HSP90_Na-assoc"/>
</dbReference>
<feature type="domain" description="iHD-CE" evidence="3">
    <location>
        <begin position="250"/>
        <end position="595"/>
    </location>
</feature>
<evidence type="ECO:0008006" key="7">
    <source>
        <dbReference type="Google" id="ProtNLM"/>
    </source>
</evidence>
<dbReference type="PRINTS" id="PR00775">
    <property type="entry name" value="HEATSHOCK90"/>
</dbReference>
<keyword evidence="6" id="KW-1185">Reference proteome</keyword>
<dbReference type="Gene3D" id="3.40.50.1460">
    <property type="match status" value="1"/>
</dbReference>